<protein>
    <recommendedName>
        <fullName evidence="8">FAD-dependent oxidoreductase</fullName>
    </recommendedName>
</protein>
<name>A0A1G4GA38_9BACT</name>
<dbReference type="Pfam" id="PF12831">
    <property type="entry name" value="FAD_oxidored"/>
    <property type="match status" value="1"/>
</dbReference>
<dbReference type="GO" id="GO:0051539">
    <property type="term" value="F:4 iron, 4 sulfur cluster binding"/>
    <property type="evidence" value="ECO:0007669"/>
    <property type="project" value="UniProtKB-KW"/>
</dbReference>
<evidence type="ECO:0000256" key="3">
    <source>
        <dbReference type="ARBA" id="ARBA00023002"/>
    </source>
</evidence>
<dbReference type="PANTHER" id="PTHR43498:SF1">
    <property type="entry name" value="COB--COM HETERODISULFIDE REDUCTASE IRON-SULFUR SUBUNIT A"/>
    <property type="match status" value="1"/>
</dbReference>
<evidence type="ECO:0000256" key="5">
    <source>
        <dbReference type="ARBA" id="ARBA00023014"/>
    </source>
</evidence>
<sequence length="579" mass="65727">MVLVEAESFEVKGGWVLDQQFIDQMGSPFLMAHGMGKPVADASTSVTIPEKGIWHVYVRTWNWCAPWKTEEKPGRFHLSVNGKRLDNELGLGEKWDWEYAGTIEIKERRNRIALHDLTGFNGRCDAILFSKEKEVQIPNEGEQMYKFRKKLLGFTGQPINGGTYDMVVVGAGTAGLGAAIKGAREGLKVALIHNRPVPGGNNSVEVRVVASGGLNLMPYPRLGDVIGEIKNVYRRPAHVDSVIAAEKNLSFFPNMHLFDLEKKENKITSVTARDIESNVETIFYAPIFVDCTGDGNIGFLAGAEYRVGREMRGETRETLAPERPDNMVLGTSLTWWSKDVGHATPFPECKWAIQFTEESCEKVTRGSNWWETGFLYDQVNEAEFIRDYLFRAIYGNWAFLKNKSKDKADYANLDLEALFYVAGKRESRRLMGDILLTQQDTEGAYVKYDDAFVTCTYDLDQHFPTPKNSFFFPGEEFISTMKHYFNDLGTPRRYLREDQVIPPFRIPYRCLYSKNVDNLFMAGRNISVTHIVLSATRVQETTGMMGELVGIASSLCKKYNCTPREVYKFHLKELESKIK</sequence>
<keyword evidence="1" id="KW-0004">4Fe-4S</keyword>
<dbReference type="AlphaFoldDB" id="A0A1G4GA38"/>
<dbReference type="GO" id="GO:0046872">
    <property type="term" value="F:metal ion binding"/>
    <property type="evidence" value="ECO:0007669"/>
    <property type="project" value="UniProtKB-KW"/>
</dbReference>
<evidence type="ECO:0000256" key="4">
    <source>
        <dbReference type="ARBA" id="ARBA00023004"/>
    </source>
</evidence>
<dbReference type="InterPro" id="IPR036188">
    <property type="entry name" value="FAD/NAD-bd_sf"/>
</dbReference>
<dbReference type="Proteomes" id="UP000178485">
    <property type="component" value="Chromosome i"/>
</dbReference>
<dbReference type="SUPFAM" id="SSF51905">
    <property type="entry name" value="FAD/NAD(P)-binding domain"/>
    <property type="match status" value="1"/>
</dbReference>
<dbReference type="PANTHER" id="PTHR43498">
    <property type="entry name" value="FERREDOXIN:COB-COM HETERODISULFIDE REDUCTASE SUBUNIT A"/>
    <property type="match status" value="1"/>
</dbReference>
<reference evidence="6 7" key="1">
    <citation type="submission" date="2016-08" db="EMBL/GenBank/DDBJ databases">
        <authorList>
            <person name="Seilhamer J.J."/>
        </authorList>
    </citation>
    <scope>NUCLEOTIDE SEQUENCE [LARGE SCALE GENOMIC DNA]</scope>
    <source>
        <strain evidence="6">ING2-E5A</strain>
    </source>
</reference>
<dbReference type="InterPro" id="IPR039650">
    <property type="entry name" value="HdrA-like"/>
</dbReference>
<accession>A0A1G4GA38</accession>
<organism evidence="6 7">
    <name type="scientific">Petrimonas mucosa</name>
    <dbReference type="NCBI Taxonomy" id="1642646"/>
    <lineage>
        <taxon>Bacteria</taxon>
        <taxon>Pseudomonadati</taxon>
        <taxon>Bacteroidota</taxon>
        <taxon>Bacteroidia</taxon>
        <taxon>Bacteroidales</taxon>
        <taxon>Dysgonomonadaceae</taxon>
        <taxon>Petrimonas</taxon>
    </lineage>
</organism>
<keyword evidence="4" id="KW-0408">Iron</keyword>
<dbReference type="KEGG" id="pmuc:ING2E5A_2624"/>
<dbReference type="STRING" id="1642646.ING2E5A_2624"/>
<keyword evidence="2" id="KW-0479">Metal-binding</keyword>
<evidence type="ECO:0008006" key="8">
    <source>
        <dbReference type="Google" id="ProtNLM"/>
    </source>
</evidence>
<keyword evidence="5" id="KW-0411">Iron-sulfur</keyword>
<evidence type="ECO:0000256" key="1">
    <source>
        <dbReference type="ARBA" id="ARBA00022485"/>
    </source>
</evidence>
<evidence type="ECO:0000256" key="2">
    <source>
        <dbReference type="ARBA" id="ARBA00022723"/>
    </source>
</evidence>
<dbReference type="Gene3D" id="3.50.50.60">
    <property type="entry name" value="FAD/NAD(P)-binding domain"/>
    <property type="match status" value="1"/>
</dbReference>
<evidence type="ECO:0000313" key="6">
    <source>
        <dbReference type="EMBL" id="SCM59420.1"/>
    </source>
</evidence>
<evidence type="ECO:0000313" key="7">
    <source>
        <dbReference type="Proteomes" id="UP000178485"/>
    </source>
</evidence>
<dbReference type="GO" id="GO:0016491">
    <property type="term" value="F:oxidoreductase activity"/>
    <property type="evidence" value="ECO:0007669"/>
    <property type="project" value="UniProtKB-KW"/>
</dbReference>
<proteinExistence type="predicted"/>
<keyword evidence="7" id="KW-1185">Reference proteome</keyword>
<gene>
    <name evidence="6" type="ORF">ING2E5A_2624</name>
</gene>
<keyword evidence="3" id="KW-0560">Oxidoreductase</keyword>
<dbReference type="EMBL" id="LT608328">
    <property type="protein sequence ID" value="SCM59420.1"/>
    <property type="molecule type" value="Genomic_DNA"/>
</dbReference>